<reference evidence="1" key="1">
    <citation type="journal article" date="2012" name="PLoS Genet.">
        <title>Comparative analysis of the genomes of two field isolates of the rice blast fungus Magnaporthe oryzae.</title>
        <authorList>
            <person name="Xue M."/>
            <person name="Yang J."/>
            <person name="Li Z."/>
            <person name="Hu S."/>
            <person name="Yao N."/>
            <person name="Dean R.A."/>
            <person name="Zhao W."/>
            <person name="Shen M."/>
            <person name="Zhang H."/>
            <person name="Li C."/>
            <person name="Liu L."/>
            <person name="Cao L."/>
            <person name="Xu X."/>
            <person name="Xing Y."/>
            <person name="Hsiang T."/>
            <person name="Zhang Z."/>
            <person name="Xu J.R."/>
            <person name="Peng Y.L."/>
        </authorList>
    </citation>
    <scope>NUCLEOTIDE SEQUENCE</scope>
    <source>
        <strain evidence="1">Y34</strain>
    </source>
</reference>
<dbReference type="AlphaFoldDB" id="A0AA97PLL3"/>
<proteinExistence type="predicted"/>
<gene>
    <name evidence="1" type="ORF">OOU_Y34scaffold00516g54</name>
</gene>
<protein>
    <submittedName>
        <fullName evidence="1">Uncharacterized protein</fullName>
    </submittedName>
</protein>
<sequence>MGHSRFACRDFTRLSSILFTRLWVIEQIDVSVT</sequence>
<accession>A0AA97PLL3</accession>
<dbReference type="EMBL" id="JH793871">
    <property type="protein sequence ID" value="ELQ39019.1"/>
    <property type="molecule type" value="Genomic_DNA"/>
</dbReference>
<dbReference type="Proteomes" id="UP000011086">
    <property type="component" value="Unassembled WGS sequence"/>
</dbReference>
<name>A0AA97PLL3_PYRO3</name>
<organism evidence="1">
    <name type="scientific">Pyricularia oryzae (strain Y34)</name>
    <name type="common">Rice blast fungus</name>
    <name type="synonym">Magnaporthe oryzae</name>
    <dbReference type="NCBI Taxonomy" id="1143189"/>
    <lineage>
        <taxon>Eukaryota</taxon>
        <taxon>Fungi</taxon>
        <taxon>Dikarya</taxon>
        <taxon>Ascomycota</taxon>
        <taxon>Pezizomycotina</taxon>
        <taxon>Sordariomycetes</taxon>
        <taxon>Sordariomycetidae</taxon>
        <taxon>Magnaporthales</taxon>
        <taxon>Pyriculariaceae</taxon>
        <taxon>Pyricularia</taxon>
    </lineage>
</organism>
<evidence type="ECO:0000313" key="1">
    <source>
        <dbReference type="EMBL" id="ELQ39019.1"/>
    </source>
</evidence>